<name>A0A9Q1QZN2_9SOLA</name>
<proteinExistence type="predicted"/>
<sequence>MAETKLLSLMDQNKVDKVRSRCDMRKRNLEDVKPFIVMDIDTEIAKALELEKMSIESSKEIQSSDGEEDVFSRSGCDEEEDLEVEDDEPIPIART</sequence>
<dbReference type="EMBL" id="JAJAGQ010000020">
    <property type="protein sequence ID" value="KAJ8533154.1"/>
    <property type="molecule type" value="Genomic_DNA"/>
</dbReference>
<organism evidence="2 3">
    <name type="scientific">Anisodus acutangulus</name>
    <dbReference type="NCBI Taxonomy" id="402998"/>
    <lineage>
        <taxon>Eukaryota</taxon>
        <taxon>Viridiplantae</taxon>
        <taxon>Streptophyta</taxon>
        <taxon>Embryophyta</taxon>
        <taxon>Tracheophyta</taxon>
        <taxon>Spermatophyta</taxon>
        <taxon>Magnoliopsida</taxon>
        <taxon>eudicotyledons</taxon>
        <taxon>Gunneridae</taxon>
        <taxon>Pentapetalae</taxon>
        <taxon>asterids</taxon>
        <taxon>lamiids</taxon>
        <taxon>Solanales</taxon>
        <taxon>Solanaceae</taxon>
        <taxon>Solanoideae</taxon>
        <taxon>Hyoscyameae</taxon>
        <taxon>Anisodus</taxon>
    </lineage>
</organism>
<reference evidence="3" key="1">
    <citation type="journal article" date="2023" name="Proc. Natl. Acad. Sci. U.S.A.">
        <title>Genomic and structural basis for evolution of tropane alkaloid biosynthesis.</title>
        <authorList>
            <person name="Wanga Y.-J."/>
            <person name="Taina T."/>
            <person name="Yua J.-Y."/>
            <person name="Lia J."/>
            <person name="Xua B."/>
            <person name="Chenc J."/>
            <person name="D'Auriad J.C."/>
            <person name="Huanga J.-P."/>
            <person name="Huanga S.-X."/>
        </authorList>
    </citation>
    <scope>NUCLEOTIDE SEQUENCE [LARGE SCALE GENOMIC DNA]</scope>
    <source>
        <strain evidence="3">cv. KIB-2019</strain>
    </source>
</reference>
<evidence type="ECO:0000313" key="2">
    <source>
        <dbReference type="EMBL" id="KAJ8533154.1"/>
    </source>
</evidence>
<dbReference type="Proteomes" id="UP001152561">
    <property type="component" value="Unassembled WGS sequence"/>
</dbReference>
<protein>
    <submittedName>
        <fullName evidence="2">Uncharacterized protein</fullName>
    </submittedName>
</protein>
<comment type="caution">
    <text evidence="2">The sequence shown here is derived from an EMBL/GenBank/DDBJ whole genome shotgun (WGS) entry which is preliminary data.</text>
</comment>
<evidence type="ECO:0000313" key="3">
    <source>
        <dbReference type="Proteomes" id="UP001152561"/>
    </source>
</evidence>
<dbReference type="AlphaFoldDB" id="A0A9Q1QZN2"/>
<accession>A0A9Q1QZN2</accession>
<feature type="compositionally biased region" description="Acidic residues" evidence="1">
    <location>
        <begin position="77"/>
        <end position="89"/>
    </location>
</feature>
<evidence type="ECO:0000256" key="1">
    <source>
        <dbReference type="SAM" id="MobiDB-lite"/>
    </source>
</evidence>
<feature type="region of interest" description="Disordered" evidence="1">
    <location>
        <begin position="56"/>
        <end position="95"/>
    </location>
</feature>
<keyword evidence="3" id="KW-1185">Reference proteome</keyword>
<gene>
    <name evidence="2" type="ORF">K7X08_016043</name>
</gene>